<proteinExistence type="predicted"/>
<evidence type="ECO:0000313" key="1">
    <source>
        <dbReference type="Proteomes" id="UP000036681"/>
    </source>
</evidence>
<name>A0A9J2Q9P7_ASCLU</name>
<reference evidence="2" key="1">
    <citation type="submission" date="2023-03" db="UniProtKB">
        <authorList>
            <consortium name="WormBaseParasite"/>
        </authorList>
    </citation>
    <scope>IDENTIFICATION</scope>
</reference>
<accession>A0A9J2Q9P7</accession>
<sequence length="113" mass="12662">MADASSTVLSQILRKRRLDDSKSSAVGRCSPPRKDFAIPTHYFEPAKLTRQLLILHEHFPQLAAAVLSLVKSNLSQDEARWEYHCNGAMPGGTNFSGRPSCLRYHRSSICCCR</sequence>
<dbReference type="Proteomes" id="UP000036681">
    <property type="component" value="Unplaced"/>
</dbReference>
<protein>
    <submittedName>
        <fullName evidence="2">Uncharacterized protein</fullName>
    </submittedName>
</protein>
<dbReference type="WBParaSite" id="ALUE_0001898301-mRNA-1">
    <property type="protein sequence ID" value="ALUE_0001898301-mRNA-1"/>
    <property type="gene ID" value="ALUE_0001898301"/>
</dbReference>
<evidence type="ECO:0000313" key="2">
    <source>
        <dbReference type="WBParaSite" id="ALUE_0001898301-mRNA-1"/>
    </source>
</evidence>
<organism evidence="1 2">
    <name type="scientific">Ascaris lumbricoides</name>
    <name type="common">Giant roundworm</name>
    <dbReference type="NCBI Taxonomy" id="6252"/>
    <lineage>
        <taxon>Eukaryota</taxon>
        <taxon>Metazoa</taxon>
        <taxon>Ecdysozoa</taxon>
        <taxon>Nematoda</taxon>
        <taxon>Chromadorea</taxon>
        <taxon>Rhabditida</taxon>
        <taxon>Spirurina</taxon>
        <taxon>Ascaridomorpha</taxon>
        <taxon>Ascaridoidea</taxon>
        <taxon>Ascarididae</taxon>
        <taxon>Ascaris</taxon>
    </lineage>
</organism>
<dbReference type="AlphaFoldDB" id="A0A9J2Q9P7"/>
<keyword evidence="1" id="KW-1185">Reference proteome</keyword>